<dbReference type="AlphaFoldDB" id="A0A4D6LSD7"/>
<dbReference type="SUPFAM" id="SSF47027">
    <property type="entry name" value="Acyl-CoA binding protein"/>
    <property type="match status" value="1"/>
</dbReference>
<feature type="domain" description="ACB" evidence="3">
    <location>
        <begin position="188"/>
        <end position="245"/>
    </location>
</feature>
<organism evidence="4 5">
    <name type="scientific">Vigna unguiculata</name>
    <name type="common">Cowpea</name>
    <dbReference type="NCBI Taxonomy" id="3917"/>
    <lineage>
        <taxon>Eukaryota</taxon>
        <taxon>Viridiplantae</taxon>
        <taxon>Streptophyta</taxon>
        <taxon>Embryophyta</taxon>
        <taxon>Tracheophyta</taxon>
        <taxon>Spermatophyta</taxon>
        <taxon>Magnoliopsida</taxon>
        <taxon>eudicotyledons</taxon>
        <taxon>Gunneridae</taxon>
        <taxon>Pentapetalae</taxon>
        <taxon>rosids</taxon>
        <taxon>fabids</taxon>
        <taxon>Fabales</taxon>
        <taxon>Fabaceae</taxon>
        <taxon>Papilionoideae</taxon>
        <taxon>50 kb inversion clade</taxon>
        <taxon>NPAAA clade</taxon>
        <taxon>indigoferoid/millettioid clade</taxon>
        <taxon>Phaseoleae</taxon>
        <taxon>Vigna</taxon>
    </lineage>
</organism>
<dbReference type="InterPro" id="IPR035984">
    <property type="entry name" value="Acyl-CoA-binding_sf"/>
</dbReference>
<evidence type="ECO:0000259" key="3">
    <source>
        <dbReference type="PROSITE" id="PS51228"/>
    </source>
</evidence>
<sequence length="245" mass="27645">MEFLLWDIAFVIIVLSLLLPSVFLKLLSVTPNFEAREKVGVIGCDHDHEHGVKSDSKSGETDEVVQIVGKIDEFGDKSILGKIGVPEIVDVDRGSPNIRNSKTIDEESSVFNETELLNLAEDHVVDESNEGDMKINEVEVELMEYDSCRVLKTEEVEILPFEKNYNEIDESGRNEDIGDWEKIERTDLEKSFGAAVVFVGSRINDNSLSNEVKIKLHGYYRIATQSSCHEPQPLTLKFSSIRAKW</sequence>
<proteinExistence type="inferred from homology"/>
<dbReference type="Gene3D" id="1.20.80.10">
    <property type="match status" value="1"/>
</dbReference>
<protein>
    <submittedName>
        <fullName evidence="4">FERM/acyl-CoA-binding protein</fullName>
    </submittedName>
</protein>
<comment type="similarity">
    <text evidence="1">Belongs to the ACBP family.</text>
</comment>
<reference evidence="4 5" key="1">
    <citation type="submission" date="2019-04" db="EMBL/GenBank/DDBJ databases">
        <title>An improved genome assembly and genetic linkage map for asparagus bean, Vigna unguiculata ssp. sesquipedialis.</title>
        <authorList>
            <person name="Xia Q."/>
            <person name="Zhang R."/>
            <person name="Dong Y."/>
        </authorList>
    </citation>
    <scope>NUCLEOTIDE SEQUENCE [LARGE SCALE GENOMIC DNA]</scope>
    <source>
        <tissue evidence="4">Leaf</tissue>
    </source>
</reference>
<dbReference type="InterPro" id="IPR000582">
    <property type="entry name" value="Acyl-CoA-binding_protein"/>
</dbReference>
<dbReference type="Proteomes" id="UP000501690">
    <property type="component" value="Linkage Group LG4"/>
</dbReference>
<name>A0A4D6LSD7_VIGUN</name>
<evidence type="ECO:0000256" key="2">
    <source>
        <dbReference type="ARBA" id="ARBA00023121"/>
    </source>
</evidence>
<dbReference type="GO" id="GO:0006631">
    <property type="term" value="P:fatty acid metabolic process"/>
    <property type="evidence" value="ECO:0007669"/>
    <property type="project" value="TreeGrafter"/>
</dbReference>
<gene>
    <name evidence="4" type="ORF">DEO72_LG4g2355</name>
</gene>
<dbReference type="EMBL" id="CP039348">
    <property type="protein sequence ID" value="QCD91390.1"/>
    <property type="molecule type" value="Genomic_DNA"/>
</dbReference>
<accession>A0A4D6LSD7</accession>
<evidence type="ECO:0000313" key="4">
    <source>
        <dbReference type="EMBL" id="QCD91390.1"/>
    </source>
</evidence>
<keyword evidence="2" id="KW-0446">Lipid-binding</keyword>
<dbReference type="PANTHER" id="PTHR23310">
    <property type="entry name" value="ACYL-COA-BINDING PROTEIN, ACBP"/>
    <property type="match status" value="1"/>
</dbReference>
<evidence type="ECO:0000313" key="5">
    <source>
        <dbReference type="Proteomes" id="UP000501690"/>
    </source>
</evidence>
<evidence type="ECO:0000256" key="1">
    <source>
        <dbReference type="ARBA" id="ARBA00005567"/>
    </source>
</evidence>
<dbReference type="GO" id="GO:0000062">
    <property type="term" value="F:fatty-acyl-CoA binding"/>
    <property type="evidence" value="ECO:0007669"/>
    <property type="project" value="InterPro"/>
</dbReference>
<dbReference type="PANTHER" id="PTHR23310:SF105">
    <property type="entry name" value="ACYL-COA-BINDING DOMAIN-CONTAINING PROTEIN 5"/>
    <property type="match status" value="1"/>
</dbReference>
<keyword evidence="5" id="KW-1185">Reference proteome</keyword>
<dbReference type="PROSITE" id="PS51228">
    <property type="entry name" value="ACB_2"/>
    <property type="match status" value="1"/>
</dbReference>
<dbReference type="InterPro" id="IPR014352">
    <property type="entry name" value="FERM/acyl-CoA-bd_prot_sf"/>
</dbReference>